<proteinExistence type="predicted"/>
<gene>
    <name evidence="1" type="ORF">I4F81_011982</name>
</gene>
<dbReference type="Proteomes" id="UP000798662">
    <property type="component" value="Chromosome 3"/>
</dbReference>
<dbReference type="EMBL" id="CM020620">
    <property type="protein sequence ID" value="KAK1869506.1"/>
    <property type="molecule type" value="Genomic_DNA"/>
</dbReference>
<protein>
    <submittedName>
        <fullName evidence="1">Uncharacterized protein</fullName>
    </submittedName>
</protein>
<keyword evidence="2" id="KW-1185">Reference proteome</keyword>
<organism evidence="1 2">
    <name type="scientific">Pyropia yezoensis</name>
    <name type="common">Susabi-nori</name>
    <name type="synonym">Porphyra yezoensis</name>
    <dbReference type="NCBI Taxonomy" id="2788"/>
    <lineage>
        <taxon>Eukaryota</taxon>
        <taxon>Rhodophyta</taxon>
        <taxon>Bangiophyceae</taxon>
        <taxon>Bangiales</taxon>
        <taxon>Bangiaceae</taxon>
        <taxon>Pyropia</taxon>
    </lineage>
</organism>
<evidence type="ECO:0000313" key="2">
    <source>
        <dbReference type="Proteomes" id="UP000798662"/>
    </source>
</evidence>
<evidence type="ECO:0000313" key="1">
    <source>
        <dbReference type="EMBL" id="KAK1869506.1"/>
    </source>
</evidence>
<comment type="caution">
    <text evidence="1">The sequence shown here is derived from an EMBL/GenBank/DDBJ whole genome shotgun (WGS) entry which is preliminary data.</text>
</comment>
<reference evidence="1" key="1">
    <citation type="submission" date="2019-11" db="EMBL/GenBank/DDBJ databases">
        <title>Nori genome reveals adaptations in red seaweeds to the harsh intertidal environment.</title>
        <authorList>
            <person name="Wang D."/>
            <person name="Mao Y."/>
        </authorList>
    </citation>
    <scope>NUCLEOTIDE SEQUENCE</scope>
    <source>
        <tissue evidence="1">Gametophyte</tissue>
    </source>
</reference>
<name>A0ACC3CGW2_PYRYE</name>
<sequence>MPINAPDVGEGAEAGRRHVGLGGGVYVAGIGGGATAAVRPTDAVPTVRAWSRAETEALWRLAAAFDLRWVVMADRWDAERWGERSVDELKDRYYSLTRRLVEGRARLAVAAGASPPAAVAAAATGPQGVPVPAGGGTPAGLTSTDAASAGAAAVPRAAAAPVPAAVPGAVAAPGMEAVTPSAASVAPVPARAAAAASPSRPPGAPLPGSVGALQKHCTSLVNNPFDYEYECMRKAQLAAAAAVPKATLRAEEEVVREARRIEATRKRVAKERARVAKLAGPPPLLHRGPGAGAGASPTSAMAAAANAAAAGGGSVAAAAAAATVASAAANAAAAATAATLPADGAGSAGRERLLGRPPAPLFPNRRITPGAYARSRAVYAPSASSARLAKRVDAVLEELGVGNRVTPTPAVVDAFDLLRTRVPHKGWRRVCL</sequence>
<accession>A0ACC3CGW2</accession>